<dbReference type="Proteomes" id="UP000233551">
    <property type="component" value="Unassembled WGS sequence"/>
</dbReference>
<protein>
    <recommendedName>
        <fullName evidence="1">Reverse transcriptase Ty1/copia-type domain-containing protein</fullName>
    </recommendedName>
</protein>
<dbReference type="PANTHER" id="PTHR11439">
    <property type="entry name" value="GAG-POL-RELATED RETROTRANSPOSON"/>
    <property type="match status" value="1"/>
</dbReference>
<name>A0A2I0LBT1_PUNGR</name>
<dbReference type="SUPFAM" id="SSF56672">
    <property type="entry name" value="DNA/RNA polymerases"/>
    <property type="match status" value="1"/>
</dbReference>
<sequence length="385" mass="42961">MTAIVIIQGNKRRQNFPGHDGDVASPASRVINQSDDSMDSAQVAQANNLASQRTHSMVTRSCDGTLPAPRFVISRHPTAFSVSADLQEPRTFSKAQQDPRWRVAMEEEFQALITNHTWDLVLAPPSRNIVGCKWVYRIKQKVDGTIDRYKARLVAKGSNQREGIDYEETFSPVIKPVTIRVVLSITVSLQWPIRQLDVKNAFLHGHLSEEEFAMKDLGPVNYFLGMEAKFDKTGLHLTQAKYIHDILSRGSMLDCKPISSPVTSGARLSLHDGDPFDNPSLYRSVVGSLQYLTLTRPDIAFAVNQVCQFMHKPTTVHWSAVKRILRYLKGTITTGLHFKPGSISSLHGFSDADWAGNPDDRPLSVVSLFFLVPIRVLGVPRSSEL</sequence>
<evidence type="ECO:0000259" key="1">
    <source>
        <dbReference type="Pfam" id="PF07727"/>
    </source>
</evidence>
<dbReference type="STRING" id="22663.A0A2I0LBT1"/>
<dbReference type="AlphaFoldDB" id="A0A2I0LBT1"/>
<comment type="caution">
    <text evidence="2">The sequence shown here is derived from an EMBL/GenBank/DDBJ whole genome shotgun (WGS) entry which is preliminary data.</text>
</comment>
<feature type="domain" description="Reverse transcriptase Ty1/copia-type" evidence="1">
    <location>
        <begin position="115"/>
        <end position="211"/>
    </location>
</feature>
<dbReference type="InterPro" id="IPR013103">
    <property type="entry name" value="RVT_2"/>
</dbReference>
<dbReference type="EMBL" id="PGOL01000060">
    <property type="protein sequence ID" value="PKI78139.1"/>
    <property type="molecule type" value="Genomic_DNA"/>
</dbReference>
<dbReference type="InterPro" id="IPR043502">
    <property type="entry name" value="DNA/RNA_pol_sf"/>
</dbReference>
<gene>
    <name evidence="2" type="ORF">CRG98_001467</name>
</gene>
<accession>A0A2I0LBT1</accession>
<dbReference type="PANTHER" id="PTHR11439:SF455">
    <property type="entry name" value="RLK (RECEPTOR-LIKE PROTEIN KINASE) 8, PUTATIVE-RELATED"/>
    <property type="match status" value="1"/>
</dbReference>
<reference evidence="2 3" key="1">
    <citation type="submission" date="2017-11" db="EMBL/GenBank/DDBJ databases">
        <title>De-novo sequencing of pomegranate (Punica granatum L.) genome.</title>
        <authorList>
            <person name="Akparov Z."/>
            <person name="Amiraslanov A."/>
            <person name="Hajiyeva S."/>
            <person name="Abbasov M."/>
            <person name="Kaur K."/>
            <person name="Hamwieh A."/>
            <person name="Solovyev V."/>
            <person name="Salamov A."/>
            <person name="Braich B."/>
            <person name="Kosarev P."/>
            <person name="Mahmoud A."/>
            <person name="Hajiyev E."/>
            <person name="Babayeva S."/>
            <person name="Izzatullayeva V."/>
            <person name="Mammadov A."/>
            <person name="Mammadov A."/>
            <person name="Sharifova S."/>
            <person name="Ojaghi J."/>
            <person name="Eynullazada K."/>
            <person name="Bayramov B."/>
            <person name="Abdulazimova A."/>
            <person name="Shahmuradov I."/>
        </authorList>
    </citation>
    <scope>NUCLEOTIDE SEQUENCE [LARGE SCALE GENOMIC DNA]</scope>
    <source>
        <strain evidence="3">cv. AG2017</strain>
        <tissue evidence="2">Leaf</tissue>
    </source>
</reference>
<keyword evidence="3" id="KW-1185">Reference proteome</keyword>
<evidence type="ECO:0000313" key="3">
    <source>
        <dbReference type="Proteomes" id="UP000233551"/>
    </source>
</evidence>
<dbReference type="Pfam" id="PF07727">
    <property type="entry name" value="RVT_2"/>
    <property type="match status" value="1"/>
</dbReference>
<evidence type="ECO:0000313" key="2">
    <source>
        <dbReference type="EMBL" id="PKI78139.1"/>
    </source>
</evidence>
<organism evidence="2 3">
    <name type="scientific">Punica granatum</name>
    <name type="common">Pomegranate</name>
    <dbReference type="NCBI Taxonomy" id="22663"/>
    <lineage>
        <taxon>Eukaryota</taxon>
        <taxon>Viridiplantae</taxon>
        <taxon>Streptophyta</taxon>
        <taxon>Embryophyta</taxon>
        <taxon>Tracheophyta</taxon>
        <taxon>Spermatophyta</taxon>
        <taxon>Magnoliopsida</taxon>
        <taxon>eudicotyledons</taxon>
        <taxon>Gunneridae</taxon>
        <taxon>Pentapetalae</taxon>
        <taxon>rosids</taxon>
        <taxon>malvids</taxon>
        <taxon>Myrtales</taxon>
        <taxon>Lythraceae</taxon>
        <taxon>Punica</taxon>
    </lineage>
</organism>
<proteinExistence type="predicted"/>